<evidence type="ECO:0000259" key="6">
    <source>
        <dbReference type="Pfam" id="PF00782"/>
    </source>
</evidence>
<feature type="domain" description="Dual specificity phosphatase catalytic" evidence="6">
    <location>
        <begin position="149"/>
        <end position="307"/>
    </location>
</feature>
<proteinExistence type="inferred from homology"/>
<evidence type="ECO:0000256" key="4">
    <source>
        <dbReference type="ARBA" id="ARBA00022912"/>
    </source>
</evidence>
<dbReference type="GO" id="GO:0004725">
    <property type="term" value="F:protein tyrosine phosphatase activity"/>
    <property type="evidence" value="ECO:0007669"/>
    <property type="project" value="UniProtKB-EC"/>
</dbReference>
<name>A0AAF3J7T6_9BILA</name>
<evidence type="ECO:0000256" key="5">
    <source>
        <dbReference type="SAM" id="MobiDB-lite"/>
    </source>
</evidence>
<dbReference type="AlphaFoldDB" id="A0AAF3J7T6"/>
<dbReference type="GO" id="GO:0005737">
    <property type="term" value="C:cytoplasm"/>
    <property type="evidence" value="ECO:0007669"/>
    <property type="project" value="TreeGrafter"/>
</dbReference>
<evidence type="ECO:0000256" key="3">
    <source>
        <dbReference type="ARBA" id="ARBA00022801"/>
    </source>
</evidence>
<evidence type="ECO:0000313" key="8">
    <source>
        <dbReference type="WBParaSite" id="MBELARI_LOCUS21551"/>
    </source>
</evidence>
<dbReference type="PANTHER" id="PTHR10159:SF529">
    <property type="entry name" value="TYROSINE-PROTEIN PHOSPHATASE DOMAIN-CONTAINING PROTEIN"/>
    <property type="match status" value="1"/>
</dbReference>
<keyword evidence="3" id="KW-0378">Hydrolase</keyword>
<feature type="region of interest" description="Disordered" evidence="5">
    <location>
        <begin position="86"/>
        <end position="119"/>
    </location>
</feature>
<sequence>MRDAAFSSTSSRSQSLRSRTSSTASTAIESTGPHFYLSRRDSKISIASSQMEDVASVSPSTSMMTDSSVKGRVIQVMPPSLIRKRTSISNSDSPVICDESMSHQGFQPNNGNEGSSSSLLVRQNTAPSLSNSKFIYLNEVVWQIDETVYCGGRDSYTNQTMLCRLNIEYIVDLSGMNDDDQPRRGDLHCLCQKRHARTIMTIKVPDFEEETNRPVSSKLQKPTVNLMDLFREFTEMAAKAKGAGKALLVYSRDGRNRAPAFACAYVMHNMHCTRMQALSKVKNAMINKRPSVQIDDNLQRGLMRWQTTLGIKPSDAGDPDYTVPLFTVKRTAWT</sequence>
<protein>
    <recommendedName>
        <fullName evidence="2">protein-tyrosine-phosphatase</fullName>
        <ecNumber evidence="2">3.1.3.48</ecNumber>
    </recommendedName>
</protein>
<evidence type="ECO:0000256" key="2">
    <source>
        <dbReference type="ARBA" id="ARBA00013064"/>
    </source>
</evidence>
<evidence type="ECO:0000256" key="1">
    <source>
        <dbReference type="ARBA" id="ARBA00008601"/>
    </source>
</evidence>
<dbReference type="GO" id="GO:0043409">
    <property type="term" value="P:negative regulation of MAPK cascade"/>
    <property type="evidence" value="ECO:0007669"/>
    <property type="project" value="TreeGrafter"/>
</dbReference>
<dbReference type="EC" id="3.1.3.48" evidence="2"/>
<dbReference type="Pfam" id="PF00782">
    <property type="entry name" value="DSPc"/>
    <property type="match status" value="1"/>
</dbReference>
<dbReference type="CDD" id="cd14498">
    <property type="entry name" value="DSP"/>
    <property type="match status" value="1"/>
</dbReference>
<dbReference type="PANTHER" id="PTHR10159">
    <property type="entry name" value="DUAL SPECIFICITY PROTEIN PHOSPHATASE"/>
    <property type="match status" value="1"/>
</dbReference>
<dbReference type="WBParaSite" id="MBELARI_LOCUS21551">
    <property type="protein sequence ID" value="MBELARI_LOCUS21551"/>
    <property type="gene ID" value="MBELARI_LOCUS21551"/>
</dbReference>
<dbReference type="InterPro" id="IPR029021">
    <property type="entry name" value="Prot-tyrosine_phosphatase-like"/>
</dbReference>
<dbReference type="Gene3D" id="3.90.190.10">
    <property type="entry name" value="Protein tyrosine phosphatase superfamily"/>
    <property type="match status" value="1"/>
</dbReference>
<dbReference type="SUPFAM" id="SSF52799">
    <property type="entry name" value="(Phosphotyrosine protein) phosphatases II"/>
    <property type="match status" value="1"/>
</dbReference>
<organism evidence="7 8">
    <name type="scientific">Mesorhabditis belari</name>
    <dbReference type="NCBI Taxonomy" id="2138241"/>
    <lineage>
        <taxon>Eukaryota</taxon>
        <taxon>Metazoa</taxon>
        <taxon>Ecdysozoa</taxon>
        <taxon>Nematoda</taxon>
        <taxon>Chromadorea</taxon>
        <taxon>Rhabditida</taxon>
        <taxon>Rhabditina</taxon>
        <taxon>Rhabditomorpha</taxon>
        <taxon>Rhabditoidea</taxon>
        <taxon>Rhabditidae</taxon>
        <taxon>Mesorhabditinae</taxon>
        <taxon>Mesorhabditis</taxon>
    </lineage>
</organism>
<feature type="region of interest" description="Disordered" evidence="5">
    <location>
        <begin position="1"/>
        <end position="28"/>
    </location>
</feature>
<comment type="similarity">
    <text evidence="1">Belongs to the protein-tyrosine phosphatase family. Non-receptor class dual specificity subfamily.</text>
</comment>
<evidence type="ECO:0000313" key="7">
    <source>
        <dbReference type="Proteomes" id="UP000887575"/>
    </source>
</evidence>
<dbReference type="Proteomes" id="UP000887575">
    <property type="component" value="Unassembled WGS sequence"/>
</dbReference>
<feature type="compositionally biased region" description="Polar residues" evidence="5">
    <location>
        <begin position="102"/>
        <end position="114"/>
    </location>
</feature>
<accession>A0AAF3J7T6</accession>
<keyword evidence="4" id="KW-0904">Protein phosphatase</keyword>
<keyword evidence="7" id="KW-1185">Reference proteome</keyword>
<reference evidence="8" key="1">
    <citation type="submission" date="2024-02" db="UniProtKB">
        <authorList>
            <consortium name="WormBaseParasite"/>
        </authorList>
    </citation>
    <scope>IDENTIFICATION</scope>
</reference>
<dbReference type="InterPro" id="IPR000340">
    <property type="entry name" value="Dual-sp_phosphatase_cat-dom"/>
</dbReference>